<evidence type="ECO:0000313" key="2">
    <source>
        <dbReference type="Proteomes" id="UP000257039"/>
    </source>
</evidence>
<comment type="caution">
    <text evidence="1">The sequence shown here is derived from an EMBL/GenBank/DDBJ whole genome shotgun (WGS) entry which is preliminary data.</text>
</comment>
<evidence type="ECO:0000313" key="1">
    <source>
        <dbReference type="EMBL" id="RDH43825.1"/>
    </source>
</evidence>
<gene>
    <name evidence="1" type="ORF">B9G39_10425</name>
</gene>
<dbReference type="RefSeq" id="WP_094787069.1">
    <property type="nucleotide sequence ID" value="NZ_NDXW01000001.1"/>
</dbReference>
<proteinExistence type="predicted"/>
<reference evidence="1 2" key="1">
    <citation type="submission" date="2017-04" db="EMBL/GenBank/DDBJ databases">
        <title>Draft genome sequence of Zooshikella ganghwensis VG4 isolated from Red Sea sediments.</title>
        <authorList>
            <person name="Rehman Z."/>
            <person name="Alam I."/>
            <person name="Kamau A."/>
            <person name="Bajic V."/>
            <person name="Leiknes T."/>
        </authorList>
    </citation>
    <scope>NUCLEOTIDE SEQUENCE [LARGE SCALE GENOMIC DNA]</scope>
    <source>
        <strain evidence="1 2">VG4</strain>
    </source>
</reference>
<dbReference type="AlphaFoldDB" id="A0A4P9VKK1"/>
<keyword evidence="2" id="KW-1185">Reference proteome</keyword>
<organism evidence="1 2">
    <name type="scientific">Zooshikella ganghwensis</name>
    <dbReference type="NCBI Taxonomy" id="202772"/>
    <lineage>
        <taxon>Bacteria</taxon>
        <taxon>Pseudomonadati</taxon>
        <taxon>Pseudomonadota</taxon>
        <taxon>Gammaproteobacteria</taxon>
        <taxon>Oceanospirillales</taxon>
        <taxon>Zooshikellaceae</taxon>
        <taxon>Zooshikella</taxon>
    </lineage>
</organism>
<accession>A0A4P9VKK1</accession>
<protein>
    <submittedName>
        <fullName evidence="1">DUF3540 domain-containing protein</fullName>
    </submittedName>
</protein>
<dbReference type="InterPro" id="IPR021927">
    <property type="entry name" value="DUF3540"/>
</dbReference>
<name>A0A4P9VKK1_9GAMM</name>
<sequence length="189" mass="21213">MTALTSQVQMVPEDPVWQLQCFQVIQQEREGTWRLADGRRVKQAVSCLVTPQVGDHVLVAMAQNGSQTGADSFIVHILQRERCDSVQLNVPGAIQVQWQQEQIALLAKSKLTLFAAQQVDLGSLEQLLIQGKHQVYTAWETAVSHVQHFVQQVDSYTLTAKHLLKLHGEYQLLTADKEIKADADRIMMG</sequence>
<dbReference type="EMBL" id="NDXW01000001">
    <property type="protein sequence ID" value="RDH43825.1"/>
    <property type="molecule type" value="Genomic_DNA"/>
</dbReference>
<dbReference type="Proteomes" id="UP000257039">
    <property type="component" value="Unassembled WGS sequence"/>
</dbReference>
<dbReference type="Pfam" id="PF12059">
    <property type="entry name" value="DUF3540"/>
    <property type="match status" value="1"/>
</dbReference>